<name>A0A3L8PSR0_9GAMM</name>
<dbReference type="AlphaFoldDB" id="A0A3L8PSR0"/>
<sequence>MASTNIPNRQAPSGSLDSQGMLVLRLEHKLVKFKYGSLVLDFSKDDLNQFKVEGEADTYLFNHDSVRFRVNISTGEIRITAEKARLSKFFTQALYKKAYKTDLGTNETTALRDFSYYSTRSQAGKQHQILKPLTQFINRTPTTVDALTHPMPTDKKYNDEQSIKEDLREGVSLNQVRARLQELKNLLGQSPNSPQHLQFNPEDYSWLFKDPQHSKIYRYQEHIRRLIKKLEKQDAIEYASLQGWNIKPLTNPALNNPPAQPAQPTRQTLNEEIGLETIPHQNTQTAPSITEIDDEETDFNTEASTNPQPLASDRTPRAQTSGNRTETVEVHPDNNET</sequence>
<dbReference type="OrthoDB" id="9837123at2"/>
<gene>
    <name evidence="2" type="ORF">D5018_17570</name>
</gene>
<organism evidence="2 3">
    <name type="scientific">Parashewanella curva</name>
    <dbReference type="NCBI Taxonomy" id="2338552"/>
    <lineage>
        <taxon>Bacteria</taxon>
        <taxon>Pseudomonadati</taxon>
        <taxon>Pseudomonadota</taxon>
        <taxon>Gammaproteobacteria</taxon>
        <taxon>Alteromonadales</taxon>
        <taxon>Shewanellaceae</taxon>
        <taxon>Parashewanella</taxon>
    </lineage>
</organism>
<dbReference type="Proteomes" id="UP000281474">
    <property type="component" value="Unassembled WGS sequence"/>
</dbReference>
<evidence type="ECO:0000313" key="2">
    <source>
        <dbReference type="EMBL" id="RLV58396.1"/>
    </source>
</evidence>
<feature type="region of interest" description="Disordered" evidence="1">
    <location>
        <begin position="276"/>
        <end position="337"/>
    </location>
</feature>
<feature type="compositionally biased region" description="Basic and acidic residues" evidence="1">
    <location>
        <begin position="326"/>
        <end position="337"/>
    </location>
</feature>
<dbReference type="EMBL" id="QZEI01000075">
    <property type="protein sequence ID" value="RLV58396.1"/>
    <property type="molecule type" value="Genomic_DNA"/>
</dbReference>
<proteinExistence type="predicted"/>
<evidence type="ECO:0000313" key="3">
    <source>
        <dbReference type="Proteomes" id="UP000281474"/>
    </source>
</evidence>
<accession>A0A3L8PSR0</accession>
<keyword evidence="3" id="KW-1185">Reference proteome</keyword>
<feature type="compositionally biased region" description="Polar residues" evidence="1">
    <location>
        <begin position="279"/>
        <end position="288"/>
    </location>
</feature>
<comment type="caution">
    <text evidence="2">The sequence shown here is derived from an EMBL/GenBank/DDBJ whole genome shotgun (WGS) entry which is preliminary data.</text>
</comment>
<feature type="compositionally biased region" description="Polar residues" evidence="1">
    <location>
        <begin position="300"/>
        <end position="309"/>
    </location>
</feature>
<evidence type="ECO:0000256" key="1">
    <source>
        <dbReference type="SAM" id="MobiDB-lite"/>
    </source>
</evidence>
<dbReference type="RefSeq" id="WP_121840295.1">
    <property type="nucleotide sequence ID" value="NZ_ML014824.1"/>
</dbReference>
<reference evidence="2 3" key="1">
    <citation type="submission" date="2018-09" db="EMBL/GenBank/DDBJ databases">
        <title>Phylogeny of the Shewanellaceae, and recommendation for two new genera, Pseudoshewanella and Parashewanella.</title>
        <authorList>
            <person name="Wang G."/>
        </authorList>
    </citation>
    <scope>NUCLEOTIDE SEQUENCE [LARGE SCALE GENOMIC DNA]</scope>
    <source>
        <strain evidence="2 3">C51</strain>
    </source>
</reference>
<protein>
    <submittedName>
        <fullName evidence="2">Uncharacterized protein</fullName>
    </submittedName>
</protein>